<dbReference type="Gene3D" id="1.10.490.10">
    <property type="entry name" value="Globins"/>
    <property type="match status" value="1"/>
</dbReference>
<evidence type="ECO:0000256" key="7">
    <source>
        <dbReference type="RuleBase" id="RU000356"/>
    </source>
</evidence>
<gene>
    <name evidence="9" type="ORF">PECUL_23A005038</name>
</gene>
<reference evidence="9" key="1">
    <citation type="submission" date="2022-03" db="EMBL/GenBank/DDBJ databases">
        <authorList>
            <person name="Alioto T."/>
            <person name="Alioto T."/>
            <person name="Gomez Garrido J."/>
        </authorList>
    </citation>
    <scope>NUCLEOTIDE SEQUENCE</scope>
</reference>
<evidence type="ECO:0000259" key="8">
    <source>
        <dbReference type="PROSITE" id="PS01033"/>
    </source>
</evidence>
<evidence type="ECO:0000256" key="6">
    <source>
        <dbReference type="ARBA" id="ARBA00023004"/>
    </source>
</evidence>
<dbReference type="InterPro" id="IPR000971">
    <property type="entry name" value="Globin"/>
</dbReference>
<dbReference type="InterPro" id="IPR002338">
    <property type="entry name" value="Hemoglobin_a-typ"/>
</dbReference>
<dbReference type="Proteomes" id="UP001295444">
    <property type="component" value="Chromosome 04"/>
</dbReference>
<organism evidence="9 10">
    <name type="scientific">Pelobates cultripes</name>
    <name type="common">Western spadefoot toad</name>
    <dbReference type="NCBI Taxonomy" id="61616"/>
    <lineage>
        <taxon>Eukaryota</taxon>
        <taxon>Metazoa</taxon>
        <taxon>Chordata</taxon>
        <taxon>Craniata</taxon>
        <taxon>Vertebrata</taxon>
        <taxon>Euteleostomi</taxon>
        <taxon>Amphibia</taxon>
        <taxon>Batrachia</taxon>
        <taxon>Anura</taxon>
        <taxon>Pelobatoidea</taxon>
        <taxon>Pelobatidae</taxon>
        <taxon>Pelobates</taxon>
    </lineage>
</organism>
<dbReference type="GO" id="GO:0031720">
    <property type="term" value="F:haptoglobin binding"/>
    <property type="evidence" value="ECO:0007669"/>
    <property type="project" value="TreeGrafter"/>
</dbReference>
<evidence type="ECO:0000256" key="5">
    <source>
        <dbReference type="ARBA" id="ARBA00022723"/>
    </source>
</evidence>
<keyword evidence="2 7" id="KW-0813">Transport</keyword>
<dbReference type="GO" id="GO:0043177">
    <property type="term" value="F:organic acid binding"/>
    <property type="evidence" value="ECO:0007669"/>
    <property type="project" value="TreeGrafter"/>
</dbReference>
<dbReference type="AlphaFoldDB" id="A0AAD1S4R2"/>
<dbReference type="GO" id="GO:0004601">
    <property type="term" value="F:peroxidase activity"/>
    <property type="evidence" value="ECO:0007669"/>
    <property type="project" value="TreeGrafter"/>
</dbReference>
<name>A0AAD1S4R2_PELCU</name>
<dbReference type="PROSITE" id="PS01033">
    <property type="entry name" value="GLOBIN"/>
    <property type="match status" value="1"/>
</dbReference>
<evidence type="ECO:0000313" key="9">
    <source>
        <dbReference type="EMBL" id="CAH2286113.1"/>
    </source>
</evidence>
<dbReference type="SUPFAM" id="SSF46458">
    <property type="entry name" value="Globin-like"/>
    <property type="match status" value="1"/>
</dbReference>
<dbReference type="InterPro" id="IPR012292">
    <property type="entry name" value="Globin/Proto"/>
</dbReference>
<dbReference type="GO" id="GO:0042744">
    <property type="term" value="P:hydrogen peroxide catabolic process"/>
    <property type="evidence" value="ECO:0007669"/>
    <property type="project" value="TreeGrafter"/>
</dbReference>
<dbReference type="InterPro" id="IPR009050">
    <property type="entry name" value="Globin-like_sf"/>
</dbReference>
<sequence length="144" mass="15967">MVHWAAEERAAIASVFSKVDLERDGGDALVRLLVVHPHTQKFFNSFGDLSDPSSNAKVQAHGKEVLGTLNNASHHLDDMKGTLHQLSDDHTNILNMDPEIFKRFTKMLVIVMATKVGPAFTPPVHVALDKFLDSVADILIQRYP</sequence>
<dbReference type="GO" id="GO:0005344">
    <property type="term" value="F:oxygen carrier activity"/>
    <property type="evidence" value="ECO:0007669"/>
    <property type="project" value="UniProtKB-KW"/>
</dbReference>
<accession>A0AAD1S4R2</accession>
<evidence type="ECO:0000256" key="3">
    <source>
        <dbReference type="ARBA" id="ARBA00022617"/>
    </source>
</evidence>
<comment type="similarity">
    <text evidence="1 7">Belongs to the globin family.</text>
</comment>
<evidence type="ECO:0000256" key="4">
    <source>
        <dbReference type="ARBA" id="ARBA00022621"/>
    </source>
</evidence>
<keyword evidence="3 7" id="KW-0349">Heme</keyword>
<dbReference type="Pfam" id="PF00042">
    <property type="entry name" value="Globin"/>
    <property type="match status" value="1"/>
</dbReference>
<dbReference type="GO" id="GO:0031838">
    <property type="term" value="C:haptoglobin-hemoglobin complex"/>
    <property type="evidence" value="ECO:0007669"/>
    <property type="project" value="TreeGrafter"/>
</dbReference>
<feature type="domain" description="Globin" evidence="8">
    <location>
        <begin position="3"/>
        <end position="144"/>
    </location>
</feature>
<dbReference type="GO" id="GO:0046872">
    <property type="term" value="F:metal ion binding"/>
    <property type="evidence" value="ECO:0007669"/>
    <property type="project" value="UniProtKB-KW"/>
</dbReference>
<evidence type="ECO:0000256" key="2">
    <source>
        <dbReference type="ARBA" id="ARBA00022448"/>
    </source>
</evidence>
<evidence type="ECO:0000256" key="1">
    <source>
        <dbReference type="ARBA" id="ARBA00008705"/>
    </source>
</evidence>
<dbReference type="EMBL" id="OW240915">
    <property type="protein sequence ID" value="CAH2286113.1"/>
    <property type="molecule type" value="Genomic_DNA"/>
</dbReference>
<keyword evidence="4 7" id="KW-0561">Oxygen transport</keyword>
<keyword evidence="5" id="KW-0479">Metal-binding</keyword>
<protein>
    <submittedName>
        <fullName evidence="9">Hemoglobin subunit beta-2-like</fullName>
    </submittedName>
</protein>
<evidence type="ECO:0000313" key="10">
    <source>
        <dbReference type="Proteomes" id="UP001295444"/>
    </source>
</evidence>
<keyword evidence="10" id="KW-1185">Reference proteome</keyword>
<dbReference type="PRINTS" id="PR00612">
    <property type="entry name" value="ALPHAHAEM"/>
</dbReference>
<dbReference type="PANTHER" id="PTHR11442:SF98">
    <property type="entry name" value="HEMOGLOBIN SUBUNIT BETA-2"/>
    <property type="match status" value="1"/>
</dbReference>
<dbReference type="GO" id="GO:0005833">
    <property type="term" value="C:hemoglobin complex"/>
    <property type="evidence" value="ECO:0007669"/>
    <property type="project" value="InterPro"/>
</dbReference>
<dbReference type="GO" id="GO:0020037">
    <property type="term" value="F:heme binding"/>
    <property type="evidence" value="ECO:0007669"/>
    <property type="project" value="InterPro"/>
</dbReference>
<dbReference type="GO" id="GO:0072562">
    <property type="term" value="C:blood microparticle"/>
    <property type="evidence" value="ECO:0007669"/>
    <property type="project" value="TreeGrafter"/>
</dbReference>
<keyword evidence="6" id="KW-0408">Iron</keyword>
<dbReference type="InterPro" id="IPR050056">
    <property type="entry name" value="Hemoglobin_oxygen_transport"/>
</dbReference>
<dbReference type="GO" id="GO:0019825">
    <property type="term" value="F:oxygen binding"/>
    <property type="evidence" value="ECO:0007669"/>
    <property type="project" value="InterPro"/>
</dbReference>
<dbReference type="PANTHER" id="PTHR11442">
    <property type="entry name" value="HEMOGLOBIN FAMILY MEMBER"/>
    <property type="match status" value="1"/>
</dbReference>
<proteinExistence type="inferred from homology"/>